<feature type="transmembrane region" description="Helical" evidence="1">
    <location>
        <begin position="7"/>
        <end position="27"/>
    </location>
</feature>
<feature type="transmembrane region" description="Helical" evidence="1">
    <location>
        <begin position="123"/>
        <end position="141"/>
    </location>
</feature>
<keyword evidence="1" id="KW-0472">Membrane</keyword>
<feature type="domain" description="EamA" evidence="2">
    <location>
        <begin position="147"/>
        <end position="272"/>
    </location>
</feature>
<dbReference type="InterPro" id="IPR037185">
    <property type="entry name" value="EmrE-like"/>
</dbReference>
<dbReference type="STRING" id="655353.SAMN04488056_113117"/>
<evidence type="ECO:0000313" key="3">
    <source>
        <dbReference type="EMBL" id="SFO82239.1"/>
    </source>
</evidence>
<name>A0A1I5KB40_9HYPH</name>
<dbReference type="PANTHER" id="PTHR22911">
    <property type="entry name" value="ACYL-MALONYL CONDENSING ENZYME-RELATED"/>
    <property type="match status" value="1"/>
</dbReference>
<keyword evidence="1" id="KW-0812">Transmembrane</keyword>
<reference evidence="3 4" key="1">
    <citation type="submission" date="2016-10" db="EMBL/GenBank/DDBJ databases">
        <authorList>
            <person name="de Groot N.N."/>
        </authorList>
    </citation>
    <scope>NUCLEOTIDE SEQUENCE [LARGE SCALE GENOMIC DNA]</scope>
    <source>
        <strain evidence="3 4">CGMCC 1.9157</strain>
    </source>
</reference>
<keyword evidence="1" id="KW-1133">Transmembrane helix</keyword>
<dbReference type="Proteomes" id="UP000199236">
    <property type="component" value="Unassembled WGS sequence"/>
</dbReference>
<dbReference type="OrthoDB" id="8690132at2"/>
<sequence length="292" mass="31198">MTHHEKGLTYLLVAAALMSLDAVFIRLSGLHGFAPSFLFGVFSLISMTLLTRIREGHLLPVIKAGGFMLFVSGAIMGVSGTAFTLAVQKTTVANVLLIMSVTPILSAIFSWIFLKERLQKQTFFAILLSMAGMYIIVRGSLASGGMAGDLIALTASLAVSLNFVVWRKFSQLNRSLVVGAGGLFIGLFAVPFIKVGDFDMYGVLIMMVMGLFTAPVGRMLNAMATRLISAPEVSLIAQIKIVIAPVIIWALFGEVPSEATFIGGSLILIAALGQPLLKLYQMKRAPAPAIAE</sequence>
<dbReference type="InterPro" id="IPR000620">
    <property type="entry name" value="EamA_dom"/>
</dbReference>
<dbReference type="EMBL" id="FOVR01000013">
    <property type="protein sequence ID" value="SFO82239.1"/>
    <property type="molecule type" value="Genomic_DNA"/>
</dbReference>
<dbReference type="Pfam" id="PF00892">
    <property type="entry name" value="EamA"/>
    <property type="match status" value="2"/>
</dbReference>
<feature type="transmembrane region" description="Helical" evidence="1">
    <location>
        <begin position="259"/>
        <end position="277"/>
    </location>
</feature>
<feature type="transmembrane region" description="Helical" evidence="1">
    <location>
        <begin position="233"/>
        <end position="253"/>
    </location>
</feature>
<dbReference type="SUPFAM" id="SSF103481">
    <property type="entry name" value="Multidrug resistance efflux transporter EmrE"/>
    <property type="match status" value="2"/>
</dbReference>
<feature type="transmembrane region" description="Helical" evidence="1">
    <location>
        <begin position="176"/>
        <end position="194"/>
    </location>
</feature>
<evidence type="ECO:0000313" key="4">
    <source>
        <dbReference type="Proteomes" id="UP000199236"/>
    </source>
</evidence>
<protein>
    <submittedName>
        <fullName evidence="3">Uncharacterized membrane protein</fullName>
    </submittedName>
</protein>
<feature type="transmembrane region" description="Helical" evidence="1">
    <location>
        <begin position="92"/>
        <end position="114"/>
    </location>
</feature>
<feature type="transmembrane region" description="Helical" evidence="1">
    <location>
        <begin position="200"/>
        <end position="221"/>
    </location>
</feature>
<accession>A0A1I5KB40</accession>
<dbReference type="RefSeq" id="WP_090074972.1">
    <property type="nucleotide sequence ID" value="NZ_FOVR01000013.1"/>
</dbReference>
<feature type="transmembrane region" description="Helical" evidence="1">
    <location>
        <begin position="147"/>
        <end position="164"/>
    </location>
</feature>
<dbReference type="GO" id="GO:0016020">
    <property type="term" value="C:membrane"/>
    <property type="evidence" value="ECO:0007669"/>
    <property type="project" value="InterPro"/>
</dbReference>
<evidence type="ECO:0000259" key="2">
    <source>
        <dbReference type="Pfam" id="PF00892"/>
    </source>
</evidence>
<evidence type="ECO:0000256" key="1">
    <source>
        <dbReference type="SAM" id="Phobius"/>
    </source>
</evidence>
<feature type="domain" description="EamA" evidence="2">
    <location>
        <begin position="6"/>
        <end position="137"/>
    </location>
</feature>
<keyword evidence="4" id="KW-1185">Reference proteome</keyword>
<dbReference type="AlphaFoldDB" id="A0A1I5KB40"/>
<proteinExistence type="predicted"/>
<gene>
    <name evidence="3" type="ORF">SAMN04488056_113117</name>
</gene>
<feature type="transmembrane region" description="Helical" evidence="1">
    <location>
        <begin position="33"/>
        <end position="53"/>
    </location>
</feature>
<organism evidence="3 4">
    <name type="scientific">Cohaesibacter marisflavi</name>
    <dbReference type="NCBI Taxonomy" id="655353"/>
    <lineage>
        <taxon>Bacteria</taxon>
        <taxon>Pseudomonadati</taxon>
        <taxon>Pseudomonadota</taxon>
        <taxon>Alphaproteobacteria</taxon>
        <taxon>Hyphomicrobiales</taxon>
        <taxon>Cohaesibacteraceae</taxon>
    </lineage>
</organism>
<feature type="transmembrane region" description="Helical" evidence="1">
    <location>
        <begin position="65"/>
        <end position="86"/>
    </location>
</feature>